<name>A0ACA9SKB2_9GLOM</name>
<dbReference type="Proteomes" id="UP000789920">
    <property type="component" value="Unassembled WGS sequence"/>
</dbReference>
<dbReference type="EMBL" id="CAJVQC010133657">
    <property type="protein sequence ID" value="CAG8842291.1"/>
    <property type="molecule type" value="Genomic_DNA"/>
</dbReference>
<keyword evidence="2" id="KW-1185">Reference proteome</keyword>
<comment type="caution">
    <text evidence="1">The sequence shown here is derived from an EMBL/GenBank/DDBJ whole genome shotgun (WGS) entry which is preliminary data.</text>
</comment>
<sequence length="50" mass="5340">MAKLTTESPRLRLGGLVTIGWGVTFACYCPETTFSIGIGWGSCCVIWLGS</sequence>
<organism evidence="1 2">
    <name type="scientific">Racocetra persica</name>
    <dbReference type="NCBI Taxonomy" id="160502"/>
    <lineage>
        <taxon>Eukaryota</taxon>
        <taxon>Fungi</taxon>
        <taxon>Fungi incertae sedis</taxon>
        <taxon>Mucoromycota</taxon>
        <taxon>Glomeromycotina</taxon>
        <taxon>Glomeromycetes</taxon>
        <taxon>Diversisporales</taxon>
        <taxon>Gigasporaceae</taxon>
        <taxon>Racocetra</taxon>
    </lineage>
</organism>
<gene>
    <name evidence="1" type="ORF">RPERSI_LOCUS32253</name>
</gene>
<reference evidence="1" key="1">
    <citation type="submission" date="2021-06" db="EMBL/GenBank/DDBJ databases">
        <authorList>
            <person name="Kallberg Y."/>
            <person name="Tangrot J."/>
            <person name="Rosling A."/>
        </authorList>
    </citation>
    <scope>NUCLEOTIDE SEQUENCE</scope>
    <source>
        <strain evidence="1">MA461A</strain>
    </source>
</reference>
<proteinExistence type="predicted"/>
<evidence type="ECO:0000313" key="2">
    <source>
        <dbReference type="Proteomes" id="UP000789920"/>
    </source>
</evidence>
<evidence type="ECO:0000313" key="1">
    <source>
        <dbReference type="EMBL" id="CAG8842291.1"/>
    </source>
</evidence>
<feature type="non-terminal residue" evidence="1">
    <location>
        <position position="50"/>
    </location>
</feature>
<accession>A0ACA9SKB2</accession>
<protein>
    <submittedName>
        <fullName evidence="1">11325_t:CDS:1</fullName>
    </submittedName>
</protein>